<feature type="transmembrane region" description="Helical" evidence="5">
    <location>
        <begin position="211"/>
        <end position="231"/>
    </location>
</feature>
<feature type="transmembrane region" description="Helical" evidence="5">
    <location>
        <begin position="383"/>
        <end position="405"/>
    </location>
</feature>
<name>B6QJG5_TALMQ</name>
<dbReference type="AlphaFoldDB" id="B6QJG5"/>
<evidence type="ECO:0000256" key="5">
    <source>
        <dbReference type="SAM" id="Phobius"/>
    </source>
</evidence>
<dbReference type="PANTHER" id="PTHR23502:SF5">
    <property type="entry name" value="QUINIDINE RESISTANCE PROTEIN 3"/>
    <property type="match status" value="1"/>
</dbReference>
<feature type="transmembrane region" description="Helical" evidence="5">
    <location>
        <begin position="313"/>
        <end position="333"/>
    </location>
</feature>
<dbReference type="PROSITE" id="PS50850">
    <property type="entry name" value="MFS"/>
    <property type="match status" value="1"/>
</dbReference>
<proteinExistence type="predicted"/>
<evidence type="ECO:0000313" key="8">
    <source>
        <dbReference type="Proteomes" id="UP000001294"/>
    </source>
</evidence>
<dbReference type="PANTHER" id="PTHR23502">
    <property type="entry name" value="MAJOR FACILITATOR SUPERFAMILY"/>
    <property type="match status" value="1"/>
</dbReference>
<feature type="transmembrane region" description="Helical" evidence="5">
    <location>
        <begin position="353"/>
        <end position="376"/>
    </location>
</feature>
<dbReference type="InterPro" id="IPR011701">
    <property type="entry name" value="MFS"/>
</dbReference>
<feature type="transmembrane region" description="Helical" evidence="5">
    <location>
        <begin position="95"/>
        <end position="111"/>
    </location>
</feature>
<keyword evidence="4 5" id="KW-0472">Membrane</keyword>
<sequence>MDNNSPIQPARSWAQNQAFAMEAFQKAQPSMNWFDRFCFIAKIDDPKSHSHIEKNTIVGMITLSAFTAPFAAYLLFPSLDALVDHFHTTSTKVSLTTTVFLLGAAVAPLWWSSLSQQYGRRPILVFSFLVSAVAVTICAASNSLPLIIGLRFLEAVGCSSAQSVGAGVISDIYIPTERGVALGWFWIGTLAGSIVAPIIGGGLQEWFGWQANLYCSAILTFSAVMLTIHFVPETLVKISPTDKNENGLNIQSVATRVMRDARAPLQGLKYFMNPSILFCMSYVSICFSSLYCITSTLPYAYSEPPYNFSSIQVGLCYISSCLGYAIGTFFGGSLSDHKLRQYQVTHNGITNPLVRLTIVWYGAPFMPVGLILYGWLIEAKTHWAAPLVGVFLFSLGLMLITSTVTPYLVDVVPGAGASIVADLNLMRNILAAVGCVVSPVAAERIGSGWLMTILAILCALGVGFVAIVVWQGENWKINETREDIV</sequence>
<evidence type="ECO:0000256" key="4">
    <source>
        <dbReference type="ARBA" id="ARBA00023136"/>
    </source>
</evidence>
<dbReference type="PhylomeDB" id="B6QJG5"/>
<feature type="transmembrane region" description="Helical" evidence="5">
    <location>
        <begin position="449"/>
        <end position="470"/>
    </location>
</feature>
<feature type="domain" description="Major facilitator superfamily (MFS) profile" evidence="6">
    <location>
        <begin position="57"/>
        <end position="473"/>
    </location>
</feature>
<dbReference type="Gene3D" id="1.20.1250.20">
    <property type="entry name" value="MFS general substrate transporter like domains"/>
    <property type="match status" value="1"/>
</dbReference>
<dbReference type="HOGENOM" id="CLU_008455_8_5_1"/>
<gene>
    <name evidence="7" type="ORF">PMAA_100270</name>
</gene>
<feature type="transmembrane region" description="Helical" evidence="5">
    <location>
        <begin position="181"/>
        <end position="199"/>
    </location>
</feature>
<feature type="transmembrane region" description="Helical" evidence="5">
    <location>
        <begin position="123"/>
        <end position="144"/>
    </location>
</feature>
<comment type="subcellular location">
    <subcellularLocation>
        <location evidence="1">Membrane</location>
        <topology evidence="1">Multi-pass membrane protein</topology>
    </subcellularLocation>
</comment>
<dbReference type="Pfam" id="PF07690">
    <property type="entry name" value="MFS_1"/>
    <property type="match status" value="1"/>
</dbReference>
<feature type="transmembrane region" description="Helical" evidence="5">
    <location>
        <begin position="57"/>
        <end position="75"/>
    </location>
</feature>
<accession>B6QJG5</accession>
<evidence type="ECO:0000313" key="7">
    <source>
        <dbReference type="EMBL" id="EEA23439.1"/>
    </source>
</evidence>
<keyword evidence="8" id="KW-1185">Reference proteome</keyword>
<dbReference type="VEuPathDB" id="FungiDB:PMAA_100270"/>
<feature type="transmembrane region" description="Helical" evidence="5">
    <location>
        <begin position="275"/>
        <end position="301"/>
    </location>
</feature>
<keyword evidence="3 5" id="KW-1133">Transmembrane helix</keyword>
<protein>
    <recommendedName>
        <fullName evidence="6">Major facilitator superfamily (MFS) profile domain-containing protein</fullName>
    </recommendedName>
</protein>
<keyword evidence="2 5" id="KW-0812">Transmembrane</keyword>
<evidence type="ECO:0000256" key="2">
    <source>
        <dbReference type="ARBA" id="ARBA00022692"/>
    </source>
</evidence>
<reference evidence="8" key="1">
    <citation type="journal article" date="2015" name="Genome Announc.">
        <title>Genome sequence of the AIDS-associated pathogen Penicillium marneffei (ATCC18224) and its near taxonomic relative Talaromyces stipitatus (ATCC10500).</title>
        <authorList>
            <person name="Nierman W.C."/>
            <person name="Fedorova-Abrams N.D."/>
            <person name="Andrianopoulos A."/>
        </authorList>
    </citation>
    <scope>NUCLEOTIDE SEQUENCE [LARGE SCALE GENOMIC DNA]</scope>
    <source>
        <strain evidence="8">ATCC 18224 / CBS 334.59 / QM 7333</strain>
    </source>
</reference>
<dbReference type="InterPro" id="IPR020846">
    <property type="entry name" value="MFS_dom"/>
</dbReference>
<dbReference type="Proteomes" id="UP000001294">
    <property type="component" value="Unassembled WGS sequence"/>
</dbReference>
<dbReference type="EMBL" id="DS995902">
    <property type="protein sequence ID" value="EEA23439.1"/>
    <property type="molecule type" value="Genomic_DNA"/>
</dbReference>
<evidence type="ECO:0000256" key="3">
    <source>
        <dbReference type="ARBA" id="ARBA00022989"/>
    </source>
</evidence>
<dbReference type="GO" id="GO:0022857">
    <property type="term" value="F:transmembrane transporter activity"/>
    <property type="evidence" value="ECO:0007669"/>
    <property type="project" value="InterPro"/>
</dbReference>
<dbReference type="InterPro" id="IPR036259">
    <property type="entry name" value="MFS_trans_sf"/>
</dbReference>
<organism evidence="7 8">
    <name type="scientific">Talaromyces marneffei (strain ATCC 18224 / CBS 334.59 / QM 7333)</name>
    <name type="common">Penicillium marneffei</name>
    <dbReference type="NCBI Taxonomy" id="441960"/>
    <lineage>
        <taxon>Eukaryota</taxon>
        <taxon>Fungi</taxon>
        <taxon>Dikarya</taxon>
        <taxon>Ascomycota</taxon>
        <taxon>Pezizomycotina</taxon>
        <taxon>Eurotiomycetes</taxon>
        <taxon>Eurotiomycetidae</taxon>
        <taxon>Eurotiales</taxon>
        <taxon>Trichocomaceae</taxon>
        <taxon>Talaromyces</taxon>
        <taxon>Talaromyces sect. Talaromyces</taxon>
    </lineage>
</organism>
<evidence type="ECO:0000256" key="1">
    <source>
        <dbReference type="ARBA" id="ARBA00004141"/>
    </source>
</evidence>
<dbReference type="GO" id="GO:0005886">
    <property type="term" value="C:plasma membrane"/>
    <property type="evidence" value="ECO:0007669"/>
    <property type="project" value="TreeGrafter"/>
</dbReference>
<dbReference type="OrthoDB" id="3936150at2759"/>
<evidence type="ECO:0000259" key="6">
    <source>
        <dbReference type="PROSITE" id="PS50850"/>
    </source>
</evidence>
<dbReference type="SUPFAM" id="SSF103473">
    <property type="entry name" value="MFS general substrate transporter"/>
    <property type="match status" value="1"/>
</dbReference>